<dbReference type="AlphaFoldDB" id="B7FSV2"/>
<dbReference type="SMART" id="SM00327">
    <property type="entry name" value="VWA"/>
    <property type="match status" value="1"/>
</dbReference>
<dbReference type="SUPFAM" id="SSF49562">
    <property type="entry name" value="C2 domain (Calcium/lipid-binding domain, CaLB)"/>
    <property type="match status" value="2"/>
</dbReference>
<comment type="similarity">
    <text evidence="1">Belongs to the copine family.</text>
</comment>
<sequence length="469" mass="50564">PDVLGKTEVVKNTLNPQWTKVFVFDYELGTPMKVAVSIFDEVRKGDNKSMGSAMFDIGELLGARGNTKAKRLKGGGTLFAHLRKSEGSGLLRLKMKGIKLKNVEGMFSKSDPFFELSRCINSAGGDTWDNVYRSQPIKNNLSPDWEESTLPLSTLCGGNKDLPIQVSVYDFEGSGKHTIMGIFETTVNGLVNASTNGAEDVGKAFNLQKKGKDCGSVVILKAEPSVFVPGTPSFVDYISGGCELNVVVAIDFTGSNGDPRKPGTLHYRHPDGSHNDYEKAIASIVNILAKYDSDQKFPVVGFGAKYNGVVRHCFQCGPSPEVHGVQGVLDAYHSVFQSGLIMSSPTTFVEAIETAASRANVTQEAAKRDGKQAYTILLILSDGAVTDVPSTKQCLERVSDSPLSVVIVGVGSADFTSMEFLDDSSGKRDIAQFVQYNKHSSSPVDLTSVTLKEIPDQVVGYFQSKCVSP</sequence>
<dbReference type="InterPro" id="IPR010734">
    <property type="entry name" value="Copine_C"/>
</dbReference>
<dbReference type="HOGENOM" id="CLU_020452_3_1_1"/>
<dbReference type="GO" id="GO:0071277">
    <property type="term" value="P:cellular response to calcium ion"/>
    <property type="evidence" value="ECO:0007669"/>
    <property type="project" value="TreeGrafter"/>
</dbReference>
<reference evidence="6" key="2">
    <citation type="submission" date="2008-08" db="EMBL/GenBank/DDBJ databases">
        <authorList>
            <consortium name="Diatom Consortium"/>
            <person name="Grigoriev I."/>
            <person name="Grimwood J."/>
            <person name="Kuo A."/>
            <person name="Otillar R.P."/>
            <person name="Salamov A."/>
            <person name="Detter J.C."/>
            <person name="Lindquist E."/>
            <person name="Shapiro H."/>
            <person name="Lucas S."/>
            <person name="Glavina del Rio T."/>
            <person name="Pitluck S."/>
            <person name="Rokhsar D."/>
            <person name="Bowler C."/>
        </authorList>
    </citation>
    <scope>GENOME REANNOTATION</scope>
    <source>
        <strain evidence="6">CCAP 1055/1</strain>
    </source>
</reference>
<feature type="non-terminal residue" evidence="5">
    <location>
        <position position="469"/>
    </location>
</feature>
<dbReference type="InterPro" id="IPR036465">
    <property type="entry name" value="vWFA_dom_sf"/>
</dbReference>
<evidence type="ECO:0000256" key="2">
    <source>
        <dbReference type="ARBA" id="ARBA00022737"/>
    </source>
</evidence>
<name>B7FSV2_PHATC</name>
<feature type="domain" description="VWFA" evidence="4">
    <location>
        <begin position="245"/>
        <end position="458"/>
    </location>
</feature>
<dbReference type="PROSITE" id="PS50234">
    <property type="entry name" value="VWFA"/>
    <property type="match status" value="1"/>
</dbReference>
<feature type="domain" description="C2" evidence="3">
    <location>
        <begin position="74"/>
        <end position="202"/>
    </location>
</feature>
<dbReference type="SUPFAM" id="SSF53300">
    <property type="entry name" value="vWA-like"/>
    <property type="match status" value="1"/>
</dbReference>
<dbReference type="PROSITE" id="PS50004">
    <property type="entry name" value="C2"/>
    <property type="match status" value="2"/>
</dbReference>
<dbReference type="InterPro" id="IPR002035">
    <property type="entry name" value="VWF_A"/>
</dbReference>
<dbReference type="EMBL" id="CM000606">
    <property type="protein sequence ID" value="EEC50544.1"/>
    <property type="molecule type" value="Genomic_DNA"/>
</dbReference>
<dbReference type="KEGG" id="pti:PHATRDRAFT_9816"/>
<dbReference type="InterPro" id="IPR000008">
    <property type="entry name" value="C2_dom"/>
</dbReference>
<evidence type="ECO:0000313" key="5">
    <source>
        <dbReference type="EMBL" id="EEC50544.1"/>
    </source>
</evidence>
<dbReference type="GO" id="GO:0005544">
    <property type="term" value="F:calcium-dependent phospholipid binding"/>
    <property type="evidence" value="ECO:0007669"/>
    <property type="project" value="InterPro"/>
</dbReference>
<organism evidence="5 6">
    <name type="scientific">Phaeodactylum tricornutum (strain CCAP 1055/1)</name>
    <dbReference type="NCBI Taxonomy" id="556484"/>
    <lineage>
        <taxon>Eukaryota</taxon>
        <taxon>Sar</taxon>
        <taxon>Stramenopiles</taxon>
        <taxon>Ochrophyta</taxon>
        <taxon>Bacillariophyta</taxon>
        <taxon>Bacillariophyceae</taxon>
        <taxon>Bacillariophycidae</taxon>
        <taxon>Naviculales</taxon>
        <taxon>Phaeodactylaceae</taxon>
        <taxon>Phaeodactylum</taxon>
    </lineage>
</organism>
<evidence type="ECO:0000256" key="1">
    <source>
        <dbReference type="ARBA" id="ARBA00009048"/>
    </source>
</evidence>
<dbReference type="InParanoid" id="B7FSV2"/>
<gene>
    <name evidence="5" type="primary">CPNE1b</name>
    <name evidence="5" type="ORF">PHATRDRAFT_9816</name>
</gene>
<proteinExistence type="inferred from homology"/>
<dbReference type="InterPro" id="IPR035892">
    <property type="entry name" value="C2_domain_sf"/>
</dbReference>
<dbReference type="InterPro" id="IPR045052">
    <property type="entry name" value="Copine"/>
</dbReference>
<evidence type="ECO:0000259" key="3">
    <source>
        <dbReference type="PROSITE" id="PS50004"/>
    </source>
</evidence>
<dbReference type="Gene3D" id="3.40.50.410">
    <property type="entry name" value="von Willebrand factor, type A domain"/>
    <property type="match status" value="1"/>
</dbReference>
<dbReference type="OrthoDB" id="5855668at2759"/>
<dbReference type="RefSeq" id="XP_002177730.1">
    <property type="nucleotide sequence ID" value="XM_002177694.1"/>
</dbReference>
<dbReference type="PANTHER" id="PTHR10857">
    <property type="entry name" value="COPINE"/>
    <property type="match status" value="1"/>
</dbReference>
<evidence type="ECO:0000313" key="6">
    <source>
        <dbReference type="Proteomes" id="UP000000759"/>
    </source>
</evidence>
<accession>B7FSV2</accession>
<dbReference type="Pfam" id="PF00168">
    <property type="entry name" value="C2"/>
    <property type="match status" value="2"/>
</dbReference>
<reference evidence="5 6" key="1">
    <citation type="journal article" date="2008" name="Nature">
        <title>The Phaeodactylum genome reveals the evolutionary history of diatom genomes.</title>
        <authorList>
            <person name="Bowler C."/>
            <person name="Allen A.E."/>
            <person name="Badger J.H."/>
            <person name="Grimwood J."/>
            <person name="Jabbari K."/>
            <person name="Kuo A."/>
            <person name="Maheswari U."/>
            <person name="Martens C."/>
            <person name="Maumus F."/>
            <person name="Otillar R.P."/>
            <person name="Rayko E."/>
            <person name="Salamov A."/>
            <person name="Vandepoele K."/>
            <person name="Beszteri B."/>
            <person name="Gruber A."/>
            <person name="Heijde M."/>
            <person name="Katinka M."/>
            <person name="Mock T."/>
            <person name="Valentin K."/>
            <person name="Verret F."/>
            <person name="Berges J.A."/>
            <person name="Brownlee C."/>
            <person name="Cadoret J.P."/>
            <person name="Chiovitti A."/>
            <person name="Choi C.J."/>
            <person name="Coesel S."/>
            <person name="De Martino A."/>
            <person name="Detter J.C."/>
            <person name="Durkin C."/>
            <person name="Falciatore A."/>
            <person name="Fournet J."/>
            <person name="Haruta M."/>
            <person name="Huysman M.J."/>
            <person name="Jenkins B.D."/>
            <person name="Jiroutova K."/>
            <person name="Jorgensen R.E."/>
            <person name="Joubert Y."/>
            <person name="Kaplan A."/>
            <person name="Kroger N."/>
            <person name="Kroth P.G."/>
            <person name="La Roche J."/>
            <person name="Lindquist E."/>
            <person name="Lommer M."/>
            <person name="Martin-Jezequel V."/>
            <person name="Lopez P.J."/>
            <person name="Lucas S."/>
            <person name="Mangogna M."/>
            <person name="McGinnis K."/>
            <person name="Medlin L.K."/>
            <person name="Montsant A."/>
            <person name="Oudot-Le Secq M.P."/>
            <person name="Napoli C."/>
            <person name="Obornik M."/>
            <person name="Parker M.S."/>
            <person name="Petit J.L."/>
            <person name="Porcel B.M."/>
            <person name="Poulsen N."/>
            <person name="Robison M."/>
            <person name="Rychlewski L."/>
            <person name="Rynearson T.A."/>
            <person name="Schmutz J."/>
            <person name="Shapiro H."/>
            <person name="Siaut M."/>
            <person name="Stanley M."/>
            <person name="Sussman M.R."/>
            <person name="Taylor A.R."/>
            <person name="Vardi A."/>
            <person name="von Dassow P."/>
            <person name="Vyverman W."/>
            <person name="Willis A."/>
            <person name="Wyrwicz L.S."/>
            <person name="Rokhsar D.S."/>
            <person name="Weissenbach J."/>
            <person name="Armbrust E.V."/>
            <person name="Green B.R."/>
            <person name="Van de Peer Y."/>
            <person name="Grigoriev I.V."/>
        </authorList>
    </citation>
    <scope>NUCLEOTIDE SEQUENCE [LARGE SCALE GENOMIC DNA]</scope>
    <source>
        <strain evidence="5 6">CCAP 1055/1</strain>
    </source>
</reference>
<dbReference type="PaxDb" id="2850-Phatr9816"/>
<dbReference type="GO" id="GO:0005886">
    <property type="term" value="C:plasma membrane"/>
    <property type="evidence" value="ECO:0007669"/>
    <property type="project" value="TreeGrafter"/>
</dbReference>
<dbReference type="Proteomes" id="UP000000759">
    <property type="component" value="Chromosome 2"/>
</dbReference>
<dbReference type="Gene3D" id="2.60.40.150">
    <property type="entry name" value="C2 domain"/>
    <property type="match status" value="2"/>
</dbReference>
<evidence type="ECO:0000259" key="4">
    <source>
        <dbReference type="PROSITE" id="PS50234"/>
    </source>
</evidence>
<dbReference type="eggNOG" id="KOG1327">
    <property type="taxonomic scope" value="Eukaryota"/>
</dbReference>
<feature type="non-terminal residue" evidence="5">
    <location>
        <position position="1"/>
    </location>
</feature>
<keyword evidence="2" id="KW-0677">Repeat</keyword>
<dbReference type="PANTHER" id="PTHR10857:SF106">
    <property type="entry name" value="C2 DOMAIN-CONTAINING PROTEIN"/>
    <property type="match status" value="1"/>
</dbReference>
<dbReference type="GeneID" id="7197484"/>
<keyword evidence="6" id="KW-1185">Reference proteome</keyword>
<dbReference type="Pfam" id="PF07002">
    <property type="entry name" value="Copine"/>
    <property type="match status" value="1"/>
</dbReference>
<dbReference type="CDD" id="cd04047">
    <property type="entry name" value="C2B_Copine"/>
    <property type="match status" value="1"/>
</dbReference>
<protein>
    <submittedName>
        <fullName evidence="5">Copine 1</fullName>
    </submittedName>
</protein>
<dbReference type="InterPro" id="IPR037768">
    <property type="entry name" value="C2B_Copine"/>
</dbReference>
<feature type="domain" description="C2" evidence="3">
    <location>
        <begin position="1"/>
        <end position="70"/>
    </location>
</feature>